<organism evidence="17 18">
    <name type="scientific">Novosphingobium mathurense</name>
    <dbReference type="NCBI Taxonomy" id="428990"/>
    <lineage>
        <taxon>Bacteria</taxon>
        <taxon>Pseudomonadati</taxon>
        <taxon>Pseudomonadota</taxon>
        <taxon>Alphaproteobacteria</taxon>
        <taxon>Sphingomonadales</taxon>
        <taxon>Sphingomonadaceae</taxon>
        <taxon>Novosphingobium</taxon>
    </lineage>
</organism>
<evidence type="ECO:0000256" key="11">
    <source>
        <dbReference type="ARBA" id="ARBA00023136"/>
    </source>
</evidence>
<dbReference type="GO" id="GO:0015288">
    <property type="term" value="F:porin activity"/>
    <property type="evidence" value="ECO:0007669"/>
    <property type="project" value="UniProtKB-KW"/>
</dbReference>
<dbReference type="InterPro" id="IPR054765">
    <property type="entry name" value="SLBB_dom"/>
</dbReference>
<evidence type="ECO:0000256" key="14">
    <source>
        <dbReference type="ARBA" id="ARBA00023288"/>
    </source>
</evidence>
<evidence type="ECO:0000256" key="13">
    <source>
        <dbReference type="ARBA" id="ARBA00023237"/>
    </source>
</evidence>
<dbReference type="GO" id="GO:0006811">
    <property type="term" value="P:monoatomic ion transport"/>
    <property type="evidence" value="ECO:0007669"/>
    <property type="project" value="UniProtKB-KW"/>
</dbReference>
<accession>A0A1U6ITS2</accession>
<dbReference type="GO" id="GO:0046930">
    <property type="term" value="C:pore complex"/>
    <property type="evidence" value="ECO:0007669"/>
    <property type="project" value="UniProtKB-KW"/>
</dbReference>
<dbReference type="PANTHER" id="PTHR33619">
    <property type="entry name" value="POLYSACCHARIDE EXPORT PROTEIN GFCE-RELATED"/>
    <property type="match status" value="1"/>
</dbReference>
<keyword evidence="18" id="KW-1185">Reference proteome</keyword>
<dbReference type="InterPro" id="IPR049712">
    <property type="entry name" value="Poly_export"/>
</dbReference>
<dbReference type="PANTHER" id="PTHR33619:SF3">
    <property type="entry name" value="POLYSACCHARIDE EXPORT PROTEIN GFCE-RELATED"/>
    <property type="match status" value="1"/>
</dbReference>
<dbReference type="EMBL" id="FVZE01000014">
    <property type="protein sequence ID" value="SLK11394.1"/>
    <property type="molecule type" value="Genomic_DNA"/>
</dbReference>
<evidence type="ECO:0000256" key="1">
    <source>
        <dbReference type="ARBA" id="ARBA00004571"/>
    </source>
</evidence>
<evidence type="ECO:0000259" key="16">
    <source>
        <dbReference type="Pfam" id="PF22461"/>
    </source>
</evidence>
<keyword evidence="7" id="KW-0732">Signal</keyword>
<dbReference type="InterPro" id="IPR003715">
    <property type="entry name" value="Poly_export_N"/>
</dbReference>
<reference evidence="18" key="1">
    <citation type="submission" date="2017-02" db="EMBL/GenBank/DDBJ databases">
        <authorList>
            <person name="Varghese N."/>
            <person name="Submissions S."/>
        </authorList>
    </citation>
    <scope>NUCLEOTIDE SEQUENCE [LARGE SCALE GENOMIC DNA]</scope>
    <source>
        <strain evidence="18">SM117</strain>
    </source>
</reference>
<dbReference type="Gene3D" id="3.30.1950.10">
    <property type="entry name" value="wza like domain"/>
    <property type="match status" value="1"/>
</dbReference>
<evidence type="ECO:0000256" key="3">
    <source>
        <dbReference type="ARBA" id="ARBA00022448"/>
    </source>
</evidence>
<name>A0A1U6ITS2_9SPHN</name>
<feature type="domain" description="Polysaccharide export protein N-terminal" evidence="15">
    <location>
        <begin position="67"/>
        <end position="162"/>
    </location>
</feature>
<evidence type="ECO:0000256" key="12">
    <source>
        <dbReference type="ARBA" id="ARBA00023139"/>
    </source>
</evidence>
<dbReference type="Pfam" id="PF02563">
    <property type="entry name" value="Poly_export"/>
    <property type="match status" value="1"/>
</dbReference>
<evidence type="ECO:0000313" key="18">
    <source>
        <dbReference type="Proteomes" id="UP000190989"/>
    </source>
</evidence>
<feature type="domain" description="SLBB" evidence="16">
    <location>
        <begin position="254"/>
        <end position="349"/>
    </location>
</feature>
<keyword evidence="6" id="KW-0812">Transmembrane</keyword>
<evidence type="ECO:0000256" key="10">
    <source>
        <dbReference type="ARBA" id="ARBA00023114"/>
    </source>
</evidence>
<evidence type="ECO:0000313" key="17">
    <source>
        <dbReference type="EMBL" id="SLK11394.1"/>
    </source>
</evidence>
<keyword evidence="14" id="KW-0449">Lipoprotein</keyword>
<protein>
    <submittedName>
        <fullName evidence="17">Polysaccharide export outer membrane protein</fullName>
    </submittedName>
</protein>
<evidence type="ECO:0000256" key="9">
    <source>
        <dbReference type="ARBA" id="ARBA00023065"/>
    </source>
</evidence>
<keyword evidence="10" id="KW-0626">Porin</keyword>
<keyword evidence="11" id="KW-0472">Membrane</keyword>
<proteinExistence type="inferred from homology"/>
<sequence length="379" mass="39300">MVLSGCASLGASGPQSAKVESGVSKKLDGAQIALVDLTDNVARRVIASRQGETFAQVFGDDPAGVQMIGAGDTLDISIWEAPPAALFGAVGGGMAVSSVPILAPEVIQNSSLPAQMVAEDGTIRIPFVGAVQAAGLSVQQLERAIVARLTGKAHLPQVMVRVAGNRSSSVTVVGDVRTNAPVPLTAKGERVLDALASVGGVSQPTGKVTLRLTRGGRSVSQPLESVLLDPVQNIHLLPGDVLTALYQPYTFTALGAVASNSEVPFEGTGFTLAQALGRVGGLLDNRANRRGVFIFRLEDPAVMDPAALTGRRLTPDGRLPVIYKLDLNDPGSFFVAQGFPIRNGDVLYVSNAPLADLQKFVSIVSSMAYSIIGISNAVK</sequence>
<dbReference type="Pfam" id="PF22461">
    <property type="entry name" value="SLBB_2"/>
    <property type="match status" value="1"/>
</dbReference>
<evidence type="ECO:0000256" key="7">
    <source>
        <dbReference type="ARBA" id="ARBA00022729"/>
    </source>
</evidence>
<keyword evidence="9" id="KW-0406">Ion transport</keyword>
<gene>
    <name evidence="17" type="ORF">SAMN06295987_11441</name>
</gene>
<evidence type="ECO:0000256" key="6">
    <source>
        <dbReference type="ARBA" id="ARBA00022692"/>
    </source>
</evidence>
<evidence type="ECO:0000259" key="15">
    <source>
        <dbReference type="Pfam" id="PF02563"/>
    </source>
</evidence>
<evidence type="ECO:0000256" key="2">
    <source>
        <dbReference type="ARBA" id="ARBA00009450"/>
    </source>
</evidence>
<dbReference type="GO" id="GO:0015159">
    <property type="term" value="F:polysaccharide transmembrane transporter activity"/>
    <property type="evidence" value="ECO:0007669"/>
    <property type="project" value="InterPro"/>
</dbReference>
<keyword evidence="5" id="KW-0762">Sugar transport</keyword>
<keyword evidence="13" id="KW-0998">Cell outer membrane</keyword>
<evidence type="ECO:0000256" key="4">
    <source>
        <dbReference type="ARBA" id="ARBA00022452"/>
    </source>
</evidence>
<keyword evidence="4" id="KW-1134">Transmembrane beta strand</keyword>
<dbReference type="STRING" id="428990.SAMN06295987_11441"/>
<dbReference type="Gene3D" id="3.10.560.10">
    <property type="entry name" value="Outer membrane lipoprotein wza domain like"/>
    <property type="match status" value="2"/>
</dbReference>
<keyword evidence="3" id="KW-0813">Transport</keyword>
<keyword evidence="8" id="KW-0625">Polysaccharide transport</keyword>
<dbReference type="AlphaFoldDB" id="A0A1U6ITS2"/>
<comment type="similarity">
    <text evidence="2">Belongs to the BexD/CtrA/VexA family.</text>
</comment>
<dbReference type="Proteomes" id="UP000190989">
    <property type="component" value="Unassembled WGS sequence"/>
</dbReference>
<evidence type="ECO:0000256" key="5">
    <source>
        <dbReference type="ARBA" id="ARBA00022597"/>
    </source>
</evidence>
<comment type="subcellular location">
    <subcellularLocation>
        <location evidence="1">Cell outer membrane</location>
        <topology evidence="1">Multi-pass membrane protein</topology>
    </subcellularLocation>
</comment>
<keyword evidence="12" id="KW-0564">Palmitate</keyword>
<evidence type="ECO:0000256" key="8">
    <source>
        <dbReference type="ARBA" id="ARBA00023047"/>
    </source>
</evidence>
<dbReference type="GO" id="GO:0009279">
    <property type="term" value="C:cell outer membrane"/>
    <property type="evidence" value="ECO:0007669"/>
    <property type="project" value="UniProtKB-SubCell"/>
</dbReference>